<evidence type="ECO:0000256" key="4">
    <source>
        <dbReference type="ARBA" id="ARBA00022763"/>
    </source>
</evidence>
<dbReference type="SMART" id="SM00483">
    <property type="entry name" value="POLXc"/>
    <property type="match status" value="1"/>
</dbReference>
<dbReference type="InterPro" id="IPR027421">
    <property type="entry name" value="DNA_pol_lamdba_lyase_dom_sf"/>
</dbReference>
<evidence type="ECO:0000256" key="7">
    <source>
        <dbReference type="ARBA" id="ARBA00049244"/>
    </source>
</evidence>
<comment type="catalytic activity">
    <reaction evidence="7">
        <text>DNA(n) + a 2'-deoxyribonucleoside 5'-triphosphate = DNA(n+1) + diphosphate</text>
        <dbReference type="Rhea" id="RHEA:22508"/>
        <dbReference type="Rhea" id="RHEA-COMP:17339"/>
        <dbReference type="Rhea" id="RHEA-COMP:17340"/>
        <dbReference type="ChEBI" id="CHEBI:33019"/>
        <dbReference type="ChEBI" id="CHEBI:61560"/>
        <dbReference type="ChEBI" id="CHEBI:173112"/>
        <dbReference type="EC" id="2.7.7.7"/>
    </reaction>
</comment>
<keyword evidence="3" id="KW-0548">Nucleotidyltransferase</keyword>
<keyword evidence="5" id="KW-0239">DNA-directed DNA polymerase</keyword>
<dbReference type="InterPro" id="IPR050243">
    <property type="entry name" value="PHP_phosphatase"/>
</dbReference>
<evidence type="ECO:0000256" key="3">
    <source>
        <dbReference type="ARBA" id="ARBA00022695"/>
    </source>
</evidence>
<comment type="caution">
    <text evidence="10">The sequence shown here is derived from an EMBL/GenBank/DDBJ whole genome shotgun (WGS) entry which is preliminary data.</text>
</comment>
<dbReference type="SUPFAM" id="SSF89550">
    <property type="entry name" value="PHP domain-like"/>
    <property type="match status" value="1"/>
</dbReference>
<keyword evidence="2" id="KW-0808">Transferase</keyword>
<dbReference type="AlphaFoldDB" id="A0A1F5YZW4"/>
<dbReference type="SMART" id="SM00481">
    <property type="entry name" value="POLIIIAc"/>
    <property type="match status" value="1"/>
</dbReference>
<dbReference type="InterPro" id="IPR002008">
    <property type="entry name" value="DNA_pol_X_beta-like"/>
</dbReference>
<evidence type="ECO:0000259" key="8">
    <source>
        <dbReference type="SMART" id="SM00481"/>
    </source>
</evidence>
<dbReference type="GO" id="GO:0005829">
    <property type="term" value="C:cytosol"/>
    <property type="evidence" value="ECO:0007669"/>
    <property type="project" value="TreeGrafter"/>
</dbReference>
<dbReference type="GO" id="GO:0003887">
    <property type="term" value="F:DNA-directed DNA polymerase activity"/>
    <property type="evidence" value="ECO:0007669"/>
    <property type="project" value="UniProtKB-KW"/>
</dbReference>
<evidence type="ECO:0000313" key="10">
    <source>
        <dbReference type="EMBL" id="OGG05624.1"/>
    </source>
</evidence>
<dbReference type="InterPro" id="IPR010996">
    <property type="entry name" value="HHH_MUS81"/>
</dbReference>
<dbReference type="Pfam" id="PF14716">
    <property type="entry name" value="HHH_8"/>
    <property type="match status" value="1"/>
</dbReference>
<proteinExistence type="predicted"/>
<dbReference type="GO" id="GO:0008270">
    <property type="term" value="F:zinc ion binding"/>
    <property type="evidence" value="ECO:0007669"/>
    <property type="project" value="TreeGrafter"/>
</dbReference>
<dbReference type="SUPFAM" id="SSF47802">
    <property type="entry name" value="DNA polymerase beta, N-terminal domain-like"/>
    <property type="match status" value="1"/>
</dbReference>
<dbReference type="InterPro" id="IPR022311">
    <property type="entry name" value="PolX-like"/>
</dbReference>
<evidence type="ECO:0000313" key="11">
    <source>
        <dbReference type="Proteomes" id="UP000178681"/>
    </source>
</evidence>
<dbReference type="InterPro" id="IPR003141">
    <property type="entry name" value="Pol/His_phosphatase_N"/>
</dbReference>
<evidence type="ECO:0000259" key="9">
    <source>
        <dbReference type="SMART" id="SM00483"/>
    </source>
</evidence>
<accession>A0A1F5YZW4</accession>
<dbReference type="PRINTS" id="PR00870">
    <property type="entry name" value="DNAPOLXBETA"/>
</dbReference>
<feature type="domain" description="DNA-directed DNA polymerase X" evidence="9">
    <location>
        <begin position="1"/>
        <end position="316"/>
    </location>
</feature>
<reference evidence="10 11" key="1">
    <citation type="journal article" date="2016" name="Nat. Commun.">
        <title>Thousands of microbial genomes shed light on interconnected biogeochemical processes in an aquifer system.</title>
        <authorList>
            <person name="Anantharaman K."/>
            <person name="Brown C.T."/>
            <person name="Hug L.A."/>
            <person name="Sharon I."/>
            <person name="Castelle C.J."/>
            <person name="Probst A.J."/>
            <person name="Thomas B.C."/>
            <person name="Singh A."/>
            <person name="Wilkins M.J."/>
            <person name="Karaoz U."/>
            <person name="Brodie E.L."/>
            <person name="Williams K.H."/>
            <person name="Hubbard S.S."/>
            <person name="Banfield J.F."/>
        </authorList>
    </citation>
    <scope>NUCLEOTIDE SEQUENCE [LARGE SCALE GENOMIC DNA]</scope>
</reference>
<dbReference type="EC" id="2.7.7.7" evidence="1"/>
<dbReference type="Pfam" id="PF14791">
    <property type="entry name" value="DNA_pol_B_thumb"/>
    <property type="match status" value="1"/>
</dbReference>
<dbReference type="InterPro" id="IPR037160">
    <property type="entry name" value="DNA_Pol_thumb_sf"/>
</dbReference>
<dbReference type="PANTHER" id="PTHR36928">
    <property type="entry name" value="PHOSPHATASE YCDX-RELATED"/>
    <property type="match status" value="1"/>
</dbReference>
<protein>
    <recommendedName>
        <fullName evidence="1">DNA-directed DNA polymerase</fullName>
        <ecNumber evidence="1">2.7.7.7</ecNumber>
    </recommendedName>
</protein>
<evidence type="ECO:0000256" key="5">
    <source>
        <dbReference type="ARBA" id="ARBA00022932"/>
    </source>
</evidence>
<evidence type="ECO:0000256" key="6">
    <source>
        <dbReference type="ARBA" id="ARBA00023204"/>
    </source>
</evidence>
<dbReference type="InterPro" id="IPR016195">
    <property type="entry name" value="Pol/histidinol_Pase-like"/>
</dbReference>
<dbReference type="PIRSF" id="PIRSF005047">
    <property type="entry name" value="UCP005047_YshC"/>
    <property type="match status" value="1"/>
</dbReference>
<keyword evidence="4" id="KW-0227">DNA damage</keyword>
<dbReference type="CDD" id="cd07436">
    <property type="entry name" value="PHP_PolX"/>
    <property type="match status" value="1"/>
</dbReference>
<dbReference type="InterPro" id="IPR043519">
    <property type="entry name" value="NT_sf"/>
</dbReference>
<dbReference type="InterPro" id="IPR002054">
    <property type="entry name" value="DNA-dir_DNA_pol_X"/>
</dbReference>
<dbReference type="Gene3D" id="3.30.460.10">
    <property type="entry name" value="Beta Polymerase, domain 2"/>
    <property type="match status" value="1"/>
</dbReference>
<dbReference type="Pfam" id="PF14520">
    <property type="entry name" value="HHH_5"/>
    <property type="match status" value="1"/>
</dbReference>
<evidence type="ECO:0000256" key="1">
    <source>
        <dbReference type="ARBA" id="ARBA00012417"/>
    </source>
</evidence>
<dbReference type="Gene3D" id="1.10.150.20">
    <property type="entry name" value="5' to 3' exonuclease, C-terminal subdomain"/>
    <property type="match status" value="1"/>
</dbReference>
<dbReference type="GO" id="GO:0006281">
    <property type="term" value="P:DNA repair"/>
    <property type="evidence" value="ECO:0007669"/>
    <property type="project" value="UniProtKB-KW"/>
</dbReference>
<keyword evidence="6" id="KW-0234">DNA repair</keyword>
<gene>
    <name evidence="10" type="ORF">A2872_00715</name>
</gene>
<name>A0A1F5YZW4_9BACT</name>
<evidence type="ECO:0000256" key="2">
    <source>
        <dbReference type="ARBA" id="ARBA00022679"/>
    </source>
</evidence>
<dbReference type="GO" id="GO:0042578">
    <property type="term" value="F:phosphoric ester hydrolase activity"/>
    <property type="evidence" value="ECO:0007669"/>
    <property type="project" value="TreeGrafter"/>
</dbReference>
<dbReference type="CDD" id="cd00141">
    <property type="entry name" value="NT_POLXc"/>
    <property type="match status" value="1"/>
</dbReference>
<dbReference type="GO" id="GO:0003677">
    <property type="term" value="F:DNA binding"/>
    <property type="evidence" value="ECO:0007669"/>
    <property type="project" value="InterPro"/>
</dbReference>
<organism evidence="10 11">
    <name type="scientific">Candidatus Gottesmanbacteria bacterium RIFCSPHIGHO2_01_FULL_42_12</name>
    <dbReference type="NCBI Taxonomy" id="1798377"/>
    <lineage>
        <taxon>Bacteria</taxon>
        <taxon>Candidatus Gottesmaniibacteriota</taxon>
    </lineage>
</organism>
<dbReference type="InterPro" id="IPR029398">
    <property type="entry name" value="PolB_thumb"/>
</dbReference>
<dbReference type="EMBL" id="MFJG01000032">
    <property type="protein sequence ID" value="OGG05624.1"/>
    <property type="molecule type" value="Genomic_DNA"/>
</dbReference>
<dbReference type="Gene3D" id="1.10.150.110">
    <property type="entry name" value="DNA polymerase beta, N-terminal domain-like"/>
    <property type="match status" value="1"/>
</dbReference>
<dbReference type="Gene3D" id="3.20.20.140">
    <property type="entry name" value="Metal-dependent hydrolases"/>
    <property type="match status" value="1"/>
</dbReference>
<dbReference type="SUPFAM" id="SSF81301">
    <property type="entry name" value="Nucleotidyltransferase"/>
    <property type="match status" value="1"/>
</dbReference>
<dbReference type="Proteomes" id="UP000178681">
    <property type="component" value="Unassembled WGS sequence"/>
</dbReference>
<dbReference type="Gene3D" id="3.30.210.10">
    <property type="entry name" value="DNA polymerase, thumb domain"/>
    <property type="match status" value="1"/>
</dbReference>
<feature type="domain" description="Polymerase/histidinol phosphatase N-terminal" evidence="8">
    <location>
        <begin position="340"/>
        <end position="426"/>
    </location>
</feature>
<dbReference type="STRING" id="1798377.A2872_00715"/>
<dbReference type="PANTHER" id="PTHR36928:SF1">
    <property type="entry name" value="PHOSPHATASE YCDX-RELATED"/>
    <property type="match status" value="1"/>
</dbReference>
<dbReference type="InterPro" id="IPR047967">
    <property type="entry name" value="PolX_PHP"/>
</dbReference>
<sequence length="579" mass="65866">MTNIEIAKILRKVAAAYTILNESRFRIIAYENAATAIEHLTSELKDLWDDNKLQEVPTIGTSIITHLNELFEKGRVAYWEQTFKKVPSAVFPLLDIPGIGPKTAYKLVVHLKLDNENKAIEYLKKAADEHLISSIAGFGDRSEKEIVESVKLYEKGLVKENRLNINQADEIASQIISYLRNGEILGSLRRRVATIGDIDLAVPTDKPLEVISSFLNYPLATEVIEKGPTGASIRLTNGRQVDLRVVEPSRWGSMLQYFTGSKYHNIKLREYALKKGLSLSEYGIKKVKTETIEKFENEKEFYNYLGLDYILPELREDGGEIEAASRHQLPELVKLSDVKGDLQMHSSFAQNTSHDSGLSSIKELQLKAKSLGYEYIGITDHNPSTKNHTKDQLIEELKKRSEEFERLNKSNNNPRVINLLEVDIQPNGDLPLPDKALEYLEAFLVSIHSEFRMTRDEMTDRVIKGLSHPKAKILAHPTGRLLGKREGFELNWDKIFEFCLKNDKVVEINCYPDRLDLPDTLVREAVKKGVKLSLGTDSHIADDLTNMKYGLDVARRGWAQKSDIINTWSYNKMIKWIRG</sequence>